<proteinExistence type="predicted"/>
<dbReference type="InterPro" id="IPR017195">
    <property type="entry name" value="ABC_thiamin-permease_prd"/>
</dbReference>
<evidence type="ECO:0000256" key="1">
    <source>
        <dbReference type="SAM" id="Phobius"/>
    </source>
</evidence>
<feature type="transmembrane region" description="Helical" evidence="1">
    <location>
        <begin position="258"/>
        <end position="275"/>
    </location>
</feature>
<organism evidence="2">
    <name type="scientific">Candidatus Methanogaster sp. ANME-2c ERB4</name>
    <dbReference type="NCBI Taxonomy" id="2759911"/>
    <lineage>
        <taxon>Archaea</taxon>
        <taxon>Methanobacteriati</taxon>
        <taxon>Methanobacteriota</taxon>
        <taxon>Stenosarchaea group</taxon>
        <taxon>Methanomicrobia</taxon>
        <taxon>Methanosarcinales</taxon>
        <taxon>ANME-2 cluster</taxon>
        <taxon>Candidatus Methanogasteraceae</taxon>
        <taxon>Candidatus Methanogaster</taxon>
    </lineage>
</organism>
<sequence length="372" mass="40718">MSEDEIDMNYRPLFLVFAIILALLLPSVVTAAGSADDIYITVIIPDRKEGVFASDKLVASGSEEGARITFENRGTETATISATIEVPDLLSLSVPTQELSGQITQDGNTLSVSSMEIAGGESATVRIRVTPPESIPMKTEETFHVTATVAEDGSTTRYIHEITIIPPPSWITYGTIIISLVLVAILILAVRRFGILEMYTTIDLVTIALLAALAGVVFRWFWQTFNDMLGPLGGLLFTIPVSALMVIALHLVRKPGTAMLLFLVDQLVCMVIWGSNITVWLGWYLLEGAVVDVEVALLKGNYADTRIASMIYGMSRGFISYWLFYFLFAPTAWKICYAPWYSWFQVGLAVIGGLIGGSIGYDAARKMRSAMM</sequence>
<feature type="transmembrane region" description="Helical" evidence="1">
    <location>
        <begin position="202"/>
        <end position="222"/>
    </location>
</feature>
<feature type="transmembrane region" description="Helical" evidence="1">
    <location>
        <begin position="340"/>
        <end position="364"/>
    </location>
</feature>
<keyword evidence="1" id="KW-0472">Membrane</keyword>
<reference evidence="2" key="1">
    <citation type="submission" date="2020-06" db="EMBL/GenBank/DDBJ databases">
        <title>Unique genomic features of the anaerobic methanotrophic archaea.</title>
        <authorList>
            <person name="Chadwick G.L."/>
            <person name="Skennerton C.T."/>
            <person name="Laso-Perez R."/>
            <person name="Leu A.O."/>
            <person name="Speth D.R."/>
            <person name="Yu H."/>
            <person name="Morgan-Lang C."/>
            <person name="Hatzenpichler R."/>
            <person name="Goudeau D."/>
            <person name="Malmstrom R."/>
            <person name="Brazelton W.J."/>
            <person name="Woyke T."/>
            <person name="Hallam S.J."/>
            <person name="Tyson G.W."/>
            <person name="Wegener G."/>
            <person name="Boetius A."/>
            <person name="Orphan V."/>
        </authorList>
    </citation>
    <scope>NUCLEOTIDE SEQUENCE</scope>
</reference>
<keyword evidence="1" id="KW-1133">Transmembrane helix</keyword>
<accession>A0A7G9YGD9</accession>
<evidence type="ECO:0000313" key="2">
    <source>
        <dbReference type="EMBL" id="QNO47073.1"/>
    </source>
</evidence>
<keyword evidence="1" id="KW-0812">Transmembrane</keyword>
<feature type="transmembrane region" description="Helical" evidence="1">
    <location>
        <begin position="310"/>
        <end position="328"/>
    </location>
</feature>
<dbReference type="Pfam" id="PF09819">
    <property type="entry name" value="ABC_cobalt"/>
    <property type="match status" value="1"/>
</dbReference>
<feature type="transmembrane region" description="Helical" evidence="1">
    <location>
        <begin position="170"/>
        <end position="190"/>
    </location>
</feature>
<dbReference type="AlphaFoldDB" id="A0A7G9YGD9"/>
<dbReference type="EMBL" id="MT631239">
    <property type="protein sequence ID" value="QNO47073.1"/>
    <property type="molecule type" value="Genomic_DNA"/>
</dbReference>
<gene>
    <name evidence="2" type="ORF">NBCJMJBN_00034</name>
</gene>
<feature type="transmembrane region" description="Helical" evidence="1">
    <location>
        <begin position="228"/>
        <end position="251"/>
    </location>
</feature>
<name>A0A7G9YGD9_9EURY</name>
<protein>
    <submittedName>
        <fullName evidence="2">Uncharacterized protein</fullName>
    </submittedName>
</protein>